<keyword evidence="5" id="KW-0560">Oxidoreductase</keyword>
<evidence type="ECO:0000256" key="4">
    <source>
        <dbReference type="ARBA" id="ARBA00022964"/>
    </source>
</evidence>
<comment type="caution">
    <text evidence="8">The sequence shown here is derived from an EMBL/GenBank/DDBJ whole genome shotgun (WGS) entry which is preliminary data.</text>
</comment>
<evidence type="ECO:0000256" key="2">
    <source>
        <dbReference type="ARBA" id="ARBA00007825"/>
    </source>
</evidence>
<dbReference type="Proteomes" id="UP001304298">
    <property type="component" value="Unassembled WGS sequence"/>
</dbReference>
<keyword evidence="9" id="KW-1185">Reference proteome</keyword>
<organism evidence="8 9">
    <name type="scientific">Amycolatopsis heterodermiae</name>
    <dbReference type="NCBI Taxonomy" id="3110235"/>
    <lineage>
        <taxon>Bacteria</taxon>
        <taxon>Bacillati</taxon>
        <taxon>Actinomycetota</taxon>
        <taxon>Actinomycetes</taxon>
        <taxon>Pseudonocardiales</taxon>
        <taxon>Pseudonocardiaceae</taxon>
        <taxon>Amycolatopsis</taxon>
    </lineage>
</organism>
<dbReference type="PANTHER" id="PTHR33711">
    <property type="entry name" value="DIOXYGENASE, PUTATIVE (AFU_ORTHOLOGUE AFUA_2G02910)-RELATED"/>
    <property type="match status" value="1"/>
</dbReference>
<dbReference type="InterPro" id="IPR050770">
    <property type="entry name" value="Intradiol_RC_Dioxygenase"/>
</dbReference>
<dbReference type="RefSeq" id="WP_323328266.1">
    <property type="nucleotide sequence ID" value="NZ_JAYFSI010000003.1"/>
</dbReference>
<evidence type="ECO:0000256" key="5">
    <source>
        <dbReference type="ARBA" id="ARBA00023002"/>
    </source>
</evidence>
<accession>A0ABU5R4Z2</accession>
<dbReference type="EMBL" id="JAYFSI010000003">
    <property type="protein sequence ID" value="MEA5361283.1"/>
    <property type="molecule type" value="Genomic_DNA"/>
</dbReference>
<dbReference type="PROSITE" id="PS00083">
    <property type="entry name" value="INTRADIOL_DIOXYGENAS"/>
    <property type="match status" value="1"/>
</dbReference>
<evidence type="ECO:0000256" key="1">
    <source>
        <dbReference type="ARBA" id="ARBA00001965"/>
    </source>
</evidence>
<dbReference type="Pfam" id="PF00775">
    <property type="entry name" value="Dioxygenase_C"/>
    <property type="match status" value="1"/>
</dbReference>
<comment type="similarity">
    <text evidence="2">Belongs to the intradiol ring-cleavage dioxygenase family.</text>
</comment>
<comment type="cofactor">
    <cofactor evidence="1">
        <name>Fe(3+)</name>
        <dbReference type="ChEBI" id="CHEBI:29034"/>
    </cofactor>
</comment>
<sequence length="286" mass="31212">MQLVTEDNITELAARRWASAHDPRTAELMAALVRHLHAFAREVRLSETEWMAAMKWLTETGQISDEKREEFILASDVLGLSMLVVQMNHAFDAKATPATVLGPFHIDGSPEKDFGGDMSDGLPGAPLYVTGTVTGLDGSPVGGAVLDVWQADEEGAYESQIPGIDEARLRAKYATRADGSYCLRTIAPKGYSIPMDGPVGELISGTDISHYRPAHVHFLINAAGYEPLITHLFQEGAEYLDSDVVFGTKQELVVTFESREPGPTPDGGHSDEPWLEARYDFVLQPA</sequence>
<dbReference type="Gene3D" id="2.60.130.10">
    <property type="entry name" value="Aromatic compound dioxygenase"/>
    <property type="match status" value="1"/>
</dbReference>
<evidence type="ECO:0000313" key="8">
    <source>
        <dbReference type="EMBL" id="MEA5361283.1"/>
    </source>
</evidence>
<dbReference type="InterPro" id="IPR000627">
    <property type="entry name" value="Intradiol_dOase_C"/>
</dbReference>
<protein>
    <submittedName>
        <fullName evidence="8">Dioxygenase</fullName>
    </submittedName>
</protein>
<dbReference type="SUPFAM" id="SSF49482">
    <property type="entry name" value="Aromatic compound dioxygenase"/>
    <property type="match status" value="1"/>
</dbReference>
<reference evidence="8 9" key="1">
    <citation type="submission" date="2023-12" db="EMBL/GenBank/DDBJ databases">
        <title>Amycolatopsis sp. V23-08.</title>
        <authorList>
            <person name="Somphong A."/>
        </authorList>
    </citation>
    <scope>NUCLEOTIDE SEQUENCE [LARGE SCALE GENOMIC DNA]</scope>
    <source>
        <strain evidence="8 9">V23-08</strain>
    </source>
</reference>
<evidence type="ECO:0000256" key="3">
    <source>
        <dbReference type="ARBA" id="ARBA00022723"/>
    </source>
</evidence>
<dbReference type="Pfam" id="PF04444">
    <property type="entry name" value="Dioxygenase_N"/>
    <property type="match status" value="1"/>
</dbReference>
<dbReference type="GO" id="GO:0051213">
    <property type="term" value="F:dioxygenase activity"/>
    <property type="evidence" value="ECO:0007669"/>
    <property type="project" value="UniProtKB-KW"/>
</dbReference>
<feature type="domain" description="Intradiol ring-cleavage dioxygenases" evidence="7">
    <location>
        <begin position="129"/>
        <end position="157"/>
    </location>
</feature>
<dbReference type="InterPro" id="IPR015889">
    <property type="entry name" value="Intradiol_dOase_core"/>
</dbReference>
<dbReference type="PANTHER" id="PTHR33711:SF7">
    <property type="entry name" value="INTRADIOL RING-CLEAVAGE DIOXYGENASES DOMAIN-CONTAINING PROTEIN-RELATED"/>
    <property type="match status" value="1"/>
</dbReference>
<keyword evidence="4 8" id="KW-0223">Dioxygenase</keyword>
<keyword evidence="6" id="KW-0408">Iron</keyword>
<name>A0ABU5R4Z2_9PSEU</name>
<dbReference type="InterPro" id="IPR007535">
    <property type="entry name" value="Catechol_dOase_N"/>
</dbReference>
<gene>
    <name evidence="8" type="ORF">VA596_17190</name>
</gene>
<evidence type="ECO:0000259" key="7">
    <source>
        <dbReference type="PROSITE" id="PS00083"/>
    </source>
</evidence>
<evidence type="ECO:0000313" key="9">
    <source>
        <dbReference type="Proteomes" id="UP001304298"/>
    </source>
</evidence>
<keyword evidence="3" id="KW-0479">Metal-binding</keyword>
<proteinExistence type="inferred from homology"/>
<evidence type="ECO:0000256" key="6">
    <source>
        <dbReference type="ARBA" id="ARBA00023004"/>
    </source>
</evidence>